<keyword evidence="3" id="KW-0285">Flavoprotein</keyword>
<keyword evidence="5" id="KW-0560">Oxidoreductase</keyword>
<evidence type="ECO:0000313" key="6">
    <source>
        <dbReference type="EMBL" id="QNM11200.1"/>
    </source>
</evidence>
<keyword evidence="4" id="KW-0288">FMN</keyword>
<dbReference type="SUPFAM" id="SSF51412">
    <property type="entry name" value="Inosine monophosphate dehydrogenase (IMPDH)"/>
    <property type="match status" value="1"/>
</dbReference>
<dbReference type="RefSeq" id="WP_117451641.1">
    <property type="nucleotide sequence ID" value="NZ_CP060636.1"/>
</dbReference>
<evidence type="ECO:0000256" key="1">
    <source>
        <dbReference type="ARBA" id="ARBA00003535"/>
    </source>
</evidence>
<dbReference type="GO" id="GO:0018580">
    <property type="term" value="F:nitronate monooxygenase activity"/>
    <property type="evidence" value="ECO:0007669"/>
    <property type="project" value="InterPro"/>
</dbReference>
<keyword evidence="7" id="KW-1185">Reference proteome</keyword>
<evidence type="ECO:0000256" key="4">
    <source>
        <dbReference type="ARBA" id="ARBA00022643"/>
    </source>
</evidence>
<dbReference type="InterPro" id="IPR013785">
    <property type="entry name" value="Aldolase_TIM"/>
</dbReference>
<dbReference type="PANTHER" id="PTHR32332">
    <property type="entry name" value="2-NITROPROPANE DIOXYGENASE"/>
    <property type="match status" value="1"/>
</dbReference>
<evidence type="ECO:0000256" key="5">
    <source>
        <dbReference type="ARBA" id="ARBA00023002"/>
    </source>
</evidence>
<gene>
    <name evidence="6" type="ORF">H9Q80_13130</name>
</gene>
<reference evidence="6 7" key="1">
    <citation type="submission" date="2020-08" db="EMBL/GenBank/DDBJ databases">
        <authorList>
            <person name="Liu C."/>
            <person name="Sun Q."/>
        </authorList>
    </citation>
    <scope>NUCLEOTIDE SEQUENCE [LARGE SCALE GENOMIC DNA]</scope>
    <source>
        <strain evidence="6 7">NSJ-61</strain>
    </source>
</reference>
<dbReference type="InterPro" id="IPR004136">
    <property type="entry name" value="NMO"/>
</dbReference>
<dbReference type="Gene3D" id="3.20.20.70">
    <property type="entry name" value="Aldolase class I"/>
    <property type="match status" value="1"/>
</dbReference>
<dbReference type="Proteomes" id="UP000515856">
    <property type="component" value="Chromosome"/>
</dbReference>
<evidence type="ECO:0000313" key="7">
    <source>
        <dbReference type="Proteomes" id="UP000515856"/>
    </source>
</evidence>
<accession>A0A7G9GK68</accession>
<dbReference type="PANTHER" id="PTHR32332:SF18">
    <property type="entry name" value="2-NITROPROPANE DIOXYGENASE"/>
    <property type="match status" value="1"/>
</dbReference>
<dbReference type="Pfam" id="PF03060">
    <property type="entry name" value="NMO"/>
    <property type="match status" value="1"/>
</dbReference>
<sequence length="349" mass="37836">MRNKSLDTLEIPLIQGGMGVGISLSKLAGAVMREGGMGVISAAHPGYRKPDFWQNSKACNVEAIIEEVKKAKVLSKGKGLCAVNVMVASRDYETYVKACVEAGADAIISGAGLPLHLPEIVKDADILLAPIVSSGKAASLILRSWKRHSNRIPDFIVIEGALAGGHLGFKKEEVLNESYASLDDILKDVLALLPPYEEEAARKIPVFVAGGIYTKEDIKHYQSMGAYGVQMGTRFIATTECDADERYKQMFVNAKKEDIAIVKSPAGLPGRAIMTPFMKEHENKRAIPTHCIGCMLPCKIDSTPYCISEALIHAVKGEVEEGLVFAGANAYRIDKIVTVHELIHELFGE</sequence>
<dbReference type="AlphaFoldDB" id="A0A7G9GK68"/>
<protein>
    <recommendedName>
        <fullName evidence="2">Probable nitronate monooxygenase</fullName>
    </recommendedName>
</protein>
<dbReference type="EMBL" id="CP060636">
    <property type="protein sequence ID" value="QNM11200.1"/>
    <property type="molecule type" value="Genomic_DNA"/>
</dbReference>
<dbReference type="KEGG" id="ehn:H9Q80_13130"/>
<organism evidence="6 7">
    <name type="scientific">[Eubacterium] hominis</name>
    <dbReference type="NCBI Taxonomy" id="2764325"/>
    <lineage>
        <taxon>Bacteria</taxon>
        <taxon>Bacillati</taxon>
        <taxon>Bacillota</taxon>
        <taxon>Erysipelotrichia</taxon>
        <taxon>Erysipelotrichales</taxon>
        <taxon>Erysipelotrichaceae</taxon>
        <taxon>Amedibacillus</taxon>
    </lineage>
</organism>
<proteinExistence type="predicted"/>
<name>A0A7G9GK68_9FIRM</name>
<dbReference type="CDD" id="cd04730">
    <property type="entry name" value="NPD_like"/>
    <property type="match status" value="1"/>
</dbReference>
<evidence type="ECO:0000256" key="3">
    <source>
        <dbReference type="ARBA" id="ARBA00022630"/>
    </source>
</evidence>
<comment type="function">
    <text evidence="1">Nitronate monooxygenase that uses molecular oxygen to catalyze the oxidative denitrification of alkyl nitronates. Acts on propionate 3-nitronate (P3N), the presumed physiological substrate. Probably functions in the detoxification of P3N, a metabolic poison produced by plants and fungi as a defense mechanism.</text>
</comment>
<evidence type="ECO:0000256" key="2">
    <source>
        <dbReference type="ARBA" id="ARBA00013457"/>
    </source>
</evidence>
<keyword evidence="6" id="KW-0503">Monooxygenase</keyword>